<keyword evidence="2" id="KW-1185">Reference proteome</keyword>
<proteinExistence type="predicted"/>
<dbReference type="EMBL" id="KN731722">
    <property type="protein sequence ID" value="KIH59664.1"/>
    <property type="molecule type" value="Genomic_DNA"/>
</dbReference>
<evidence type="ECO:0000313" key="1">
    <source>
        <dbReference type="EMBL" id="KIH59664.1"/>
    </source>
</evidence>
<dbReference type="PANTHER" id="PTHR22900:SF5">
    <property type="entry name" value="PROTEIN CBG14245"/>
    <property type="match status" value="1"/>
</dbReference>
<dbReference type="InterPro" id="IPR007669">
    <property type="entry name" value="Chst-1-like"/>
</dbReference>
<dbReference type="PANTHER" id="PTHR22900">
    <property type="entry name" value="PROTEIN CBG14245-RELATED"/>
    <property type="match status" value="1"/>
</dbReference>
<dbReference type="InterPro" id="IPR005331">
    <property type="entry name" value="Sulfotransferase"/>
</dbReference>
<sequence>MVRAEMQTGGFWNFHYELAHFSPQTWYCNFKENLHNYKIVRHGQDKNGVAALSHELDAIYKAAHVPEDVRQGIHRELCVGKSENFTNGTTELKNAYDTLMSNETLLNIITRMYYYDFIVFNFTLPVPISLKQT</sequence>
<evidence type="ECO:0000313" key="2">
    <source>
        <dbReference type="Proteomes" id="UP000054047"/>
    </source>
</evidence>
<gene>
    <name evidence="1" type="ORF">ANCDUO_10097</name>
</gene>
<reference evidence="1 2" key="1">
    <citation type="submission" date="2013-12" db="EMBL/GenBank/DDBJ databases">
        <title>Draft genome of the parsitic nematode Ancylostoma duodenale.</title>
        <authorList>
            <person name="Mitreva M."/>
        </authorList>
    </citation>
    <scope>NUCLEOTIDE SEQUENCE [LARGE SCALE GENOMIC DNA]</scope>
    <source>
        <strain evidence="1 2">Zhejiang</strain>
    </source>
</reference>
<name>A0A0C2GL45_9BILA</name>
<protein>
    <submittedName>
        <fullName evidence="1">Uncharacterized protein</fullName>
    </submittedName>
</protein>
<dbReference type="OrthoDB" id="408912at2759"/>
<dbReference type="Pfam" id="PF03567">
    <property type="entry name" value="Sulfotransfer_2"/>
    <property type="match status" value="1"/>
</dbReference>
<dbReference type="GO" id="GO:0047756">
    <property type="term" value="F:chondroitin 4-sulfotransferase activity"/>
    <property type="evidence" value="ECO:0007669"/>
    <property type="project" value="InterPro"/>
</dbReference>
<dbReference type="GO" id="GO:0016020">
    <property type="term" value="C:membrane"/>
    <property type="evidence" value="ECO:0007669"/>
    <property type="project" value="InterPro"/>
</dbReference>
<dbReference type="GO" id="GO:1902884">
    <property type="term" value="P:positive regulation of response to oxidative stress"/>
    <property type="evidence" value="ECO:0007669"/>
    <property type="project" value="InterPro"/>
</dbReference>
<dbReference type="AlphaFoldDB" id="A0A0C2GL45"/>
<accession>A0A0C2GL45</accession>
<dbReference type="Proteomes" id="UP000054047">
    <property type="component" value="Unassembled WGS sequence"/>
</dbReference>
<dbReference type="GO" id="GO:0050650">
    <property type="term" value="P:chondroitin sulfate proteoglycan biosynthetic process"/>
    <property type="evidence" value="ECO:0007669"/>
    <property type="project" value="InterPro"/>
</dbReference>
<organism evidence="1 2">
    <name type="scientific">Ancylostoma duodenale</name>
    <dbReference type="NCBI Taxonomy" id="51022"/>
    <lineage>
        <taxon>Eukaryota</taxon>
        <taxon>Metazoa</taxon>
        <taxon>Ecdysozoa</taxon>
        <taxon>Nematoda</taxon>
        <taxon>Chromadorea</taxon>
        <taxon>Rhabditida</taxon>
        <taxon>Rhabditina</taxon>
        <taxon>Rhabditomorpha</taxon>
        <taxon>Strongyloidea</taxon>
        <taxon>Ancylostomatidae</taxon>
        <taxon>Ancylostomatinae</taxon>
        <taxon>Ancylostoma</taxon>
    </lineage>
</organism>